<dbReference type="RefSeq" id="WP_119334821.1">
    <property type="nucleotide sequence ID" value="NZ_AP018558.1"/>
</dbReference>
<evidence type="ECO:0000256" key="5">
    <source>
        <dbReference type="HAMAP-Rule" id="MF_02033"/>
    </source>
</evidence>
<dbReference type="PANTHER" id="PTHR32432">
    <property type="entry name" value="CELL DIVISION PROTEIN FTSA-RELATED"/>
    <property type="match status" value="1"/>
</dbReference>
<dbReference type="GO" id="GO:0009898">
    <property type="term" value="C:cytoplasmic side of plasma membrane"/>
    <property type="evidence" value="ECO:0007669"/>
    <property type="project" value="UniProtKB-UniRule"/>
</dbReference>
<dbReference type="Pfam" id="PF02491">
    <property type="entry name" value="SHS2_FTSA"/>
    <property type="match status" value="1"/>
</dbReference>
<dbReference type="InterPro" id="IPR043129">
    <property type="entry name" value="ATPase_NBD"/>
</dbReference>
<dbReference type="PANTHER" id="PTHR32432:SF4">
    <property type="entry name" value="CELL DIVISION PROTEIN FTSA"/>
    <property type="match status" value="1"/>
</dbReference>
<comment type="subcellular location">
    <subcellularLocation>
        <location evidence="5">Cell membrane</location>
        <topology evidence="5">Peripheral membrane protein</topology>
        <orientation evidence="5">Cytoplasmic side</orientation>
    </subcellularLocation>
    <text evidence="5">Localizes to the Z ring in an FtsZ-dependent manner. Targeted to the membrane through a conserved C-terminal amphipathic helix.</text>
</comment>
<evidence type="ECO:0000256" key="4">
    <source>
        <dbReference type="ARBA" id="ARBA00023306"/>
    </source>
</evidence>
<dbReference type="KEGG" id="htl:HPTL_0775"/>
<dbReference type="Gene3D" id="3.30.1490.110">
    <property type="match status" value="1"/>
</dbReference>
<dbReference type="InterPro" id="IPR050696">
    <property type="entry name" value="FtsA/MreB"/>
</dbReference>
<comment type="similarity">
    <text evidence="5 6">Belongs to the FtsA/MreB family.</text>
</comment>
<dbReference type="Gene3D" id="3.30.420.40">
    <property type="match status" value="1"/>
</dbReference>
<comment type="subunit">
    <text evidence="5">Self-interacts. Interacts with FtsZ.</text>
</comment>
<dbReference type="SUPFAM" id="SSF53067">
    <property type="entry name" value="Actin-like ATPase domain"/>
    <property type="match status" value="2"/>
</dbReference>
<protein>
    <recommendedName>
        <fullName evidence="5 6">Cell division protein FtsA</fullName>
    </recommendedName>
</protein>
<sequence length="405" mass="43496">MSERTAPFLALDIGTAKTVAVVARRRPEGGVDVLHLVEVPTGMGLRHGMVVNIDATLAVVARVAETLQEKIETNFSEVRATISGAHLACLDNEGIVPVHGAEVSEQDVARVLEAAKQLPLAEDRQLLHALVQEFVLDDLGGIANPVGMSGRKLAVRVHVVTGLKSATHNLVKCIRRAGLNLTTLMVQGLAAAQAVLTEDEKALGVLLLDIGAGTTDMVVYAQGAVRYCTALPLGGDRITHDIAMALRTPAADAERLKCAYGAASYDWVAMDEFVDAPAIGDRPPRRLARQRLVDVIHPRVEEIFEMALETLREQGLEEQISAGVVLTGGSAKLSGISDLAEAVFGAPARVGIPYLSNEAEKWEDPAYAAVSGLLHAQWGDAAVWTKRRSGWFAQLLRWFFGTENR</sequence>
<dbReference type="SMART" id="SM00842">
    <property type="entry name" value="FtsA"/>
    <property type="match status" value="1"/>
</dbReference>
<dbReference type="AlphaFoldDB" id="A0A2Z6DX58"/>
<dbReference type="GO" id="GO:0043093">
    <property type="term" value="P:FtsZ-dependent cytokinesis"/>
    <property type="evidence" value="ECO:0007669"/>
    <property type="project" value="UniProtKB-UniRule"/>
</dbReference>
<organism evidence="8 9">
    <name type="scientific">Hydrogenophilus thermoluteolus</name>
    <name type="common">Pseudomonas hydrogenothermophila</name>
    <dbReference type="NCBI Taxonomy" id="297"/>
    <lineage>
        <taxon>Bacteria</taxon>
        <taxon>Pseudomonadati</taxon>
        <taxon>Pseudomonadota</taxon>
        <taxon>Hydrogenophilia</taxon>
        <taxon>Hydrogenophilales</taxon>
        <taxon>Hydrogenophilaceae</taxon>
        <taxon>Hydrogenophilus</taxon>
    </lineage>
</organism>
<comment type="function">
    <text evidence="5 6">Cell division protein that is involved in the assembly of the Z ring. May serve as a membrane anchor for the Z ring.</text>
</comment>
<evidence type="ECO:0000256" key="6">
    <source>
        <dbReference type="PIRNR" id="PIRNR003101"/>
    </source>
</evidence>
<keyword evidence="2 5" id="KW-0132">Cell division</keyword>
<evidence type="ECO:0000256" key="3">
    <source>
        <dbReference type="ARBA" id="ARBA00023136"/>
    </source>
</evidence>
<dbReference type="CDD" id="cd24048">
    <property type="entry name" value="ASKHA_NBD_FtsA"/>
    <property type="match status" value="1"/>
</dbReference>
<evidence type="ECO:0000313" key="8">
    <source>
        <dbReference type="EMBL" id="BBD77043.1"/>
    </source>
</evidence>
<keyword evidence="4 5" id="KW-0131">Cell cycle</keyword>
<keyword evidence="1 5" id="KW-1003">Cell membrane</keyword>
<evidence type="ECO:0000259" key="7">
    <source>
        <dbReference type="SMART" id="SM00842"/>
    </source>
</evidence>
<gene>
    <name evidence="5 8" type="primary">ftsA</name>
    <name evidence="8" type="ORF">HPTL_0775</name>
</gene>
<dbReference type="GO" id="GO:0032153">
    <property type="term" value="C:cell division site"/>
    <property type="evidence" value="ECO:0007669"/>
    <property type="project" value="UniProtKB-UniRule"/>
</dbReference>
<dbReference type="NCBIfam" id="TIGR01174">
    <property type="entry name" value="ftsA"/>
    <property type="match status" value="1"/>
</dbReference>
<proteinExistence type="inferred from homology"/>
<dbReference type="PIRSF" id="PIRSF003101">
    <property type="entry name" value="FtsA"/>
    <property type="match status" value="1"/>
</dbReference>
<reference evidence="8 9" key="1">
    <citation type="submission" date="2018-04" db="EMBL/GenBank/DDBJ databases">
        <title>Complete genome sequence of Hydrogenophilus thermoluteolus TH-1.</title>
        <authorList>
            <person name="Arai H."/>
        </authorList>
    </citation>
    <scope>NUCLEOTIDE SEQUENCE [LARGE SCALE GENOMIC DNA]</scope>
    <source>
        <strain evidence="8 9">TH-1</strain>
    </source>
</reference>
<dbReference type="InterPro" id="IPR003494">
    <property type="entry name" value="SHS2_FtsA"/>
</dbReference>
<dbReference type="Proteomes" id="UP000262004">
    <property type="component" value="Chromosome"/>
</dbReference>
<keyword evidence="3 5" id="KW-0472">Membrane</keyword>
<dbReference type="EMBL" id="AP018558">
    <property type="protein sequence ID" value="BBD77043.1"/>
    <property type="molecule type" value="Genomic_DNA"/>
</dbReference>
<evidence type="ECO:0000256" key="2">
    <source>
        <dbReference type="ARBA" id="ARBA00022618"/>
    </source>
</evidence>
<keyword evidence="9" id="KW-1185">Reference proteome</keyword>
<dbReference type="HAMAP" id="MF_02033">
    <property type="entry name" value="FtsA"/>
    <property type="match status" value="1"/>
</dbReference>
<dbReference type="Pfam" id="PF14450">
    <property type="entry name" value="FtsA"/>
    <property type="match status" value="1"/>
</dbReference>
<accession>A0A2Z6DX58</accession>
<feature type="domain" description="SHS2" evidence="7">
    <location>
        <begin position="8"/>
        <end position="195"/>
    </location>
</feature>
<name>A0A2Z6DX58_HYDTE</name>
<dbReference type="OrthoDB" id="5288225at2"/>
<dbReference type="InterPro" id="IPR020823">
    <property type="entry name" value="Cell_div_FtsA"/>
</dbReference>
<evidence type="ECO:0000256" key="1">
    <source>
        <dbReference type="ARBA" id="ARBA00022475"/>
    </source>
</evidence>
<evidence type="ECO:0000313" key="9">
    <source>
        <dbReference type="Proteomes" id="UP000262004"/>
    </source>
</evidence>